<keyword evidence="1" id="KW-0732">Signal</keyword>
<dbReference type="EMBL" id="LT629748">
    <property type="protein sequence ID" value="SDT03559.1"/>
    <property type="molecule type" value="Genomic_DNA"/>
</dbReference>
<evidence type="ECO:0000313" key="3">
    <source>
        <dbReference type="Proteomes" id="UP000243426"/>
    </source>
</evidence>
<dbReference type="Gene3D" id="2.30.140.50">
    <property type="entry name" value="Protein of unknown function DUF2790"/>
    <property type="match status" value="1"/>
</dbReference>
<dbReference type="AlphaFoldDB" id="A0A1H1X4Q6"/>
<organism evidence="2 3">
    <name type="scientific">Halopseudomonas litoralis</name>
    <dbReference type="NCBI Taxonomy" id="797277"/>
    <lineage>
        <taxon>Bacteria</taxon>
        <taxon>Pseudomonadati</taxon>
        <taxon>Pseudomonadota</taxon>
        <taxon>Gammaproteobacteria</taxon>
        <taxon>Pseudomonadales</taxon>
        <taxon>Pseudomonadaceae</taxon>
        <taxon>Halopseudomonas</taxon>
    </lineage>
</organism>
<accession>A0A1H1X4Q6</accession>
<protein>
    <recommendedName>
        <fullName evidence="4">DUF2790 domain-containing protein</fullName>
    </recommendedName>
</protein>
<dbReference type="Proteomes" id="UP000243426">
    <property type="component" value="Chromosome I"/>
</dbReference>
<evidence type="ECO:0000313" key="2">
    <source>
        <dbReference type="EMBL" id="SDT03559.1"/>
    </source>
</evidence>
<dbReference type="OrthoDB" id="6903098at2"/>
<dbReference type="NCBIfam" id="NF041599">
    <property type="entry name" value="reg_PtrA_PA2808"/>
    <property type="match status" value="1"/>
</dbReference>
<dbReference type="Pfam" id="PF10976">
    <property type="entry name" value="DUF2790"/>
    <property type="match status" value="1"/>
</dbReference>
<keyword evidence="3" id="KW-1185">Reference proteome</keyword>
<proteinExistence type="predicted"/>
<sequence length="111" mass="12370">MSIQTRVAMVSIMLISSFAMAEGSADKVYGSMIQENEKRWREYALSIDENPPETVHYRYGMDVDIERVIHITSTRIGCGVMPAQMTYKDSNGNLNILEYRASGTKCPGQGG</sequence>
<evidence type="ECO:0000256" key="1">
    <source>
        <dbReference type="SAM" id="SignalP"/>
    </source>
</evidence>
<dbReference type="InterPro" id="IPR021245">
    <property type="entry name" value="DUF2790"/>
</dbReference>
<dbReference type="RefSeq" id="WP_090275454.1">
    <property type="nucleotide sequence ID" value="NZ_LT629748.1"/>
</dbReference>
<name>A0A1H1X4Q6_9GAMM</name>
<feature type="signal peptide" evidence="1">
    <location>
        <begin position="1"/>
        <end position="21"/>
    </location>
</feature>
<gene>
    <name evidence="2" type="ORF">SAMN05216198_3474</name>
</gene>
<reference evidence="3" key="1">
    <citation type="submission" date="2016-10" db="EMBL/GenBank/DDBJ databases">
        <authorList>
            <person name="Varghese N."/>
            <person name="Submissions S."/>
        </authorList>
    </citation>
    <scope>NUCLEOTIDE SEQUENCE [LARGE SCALE GENOMIC DNA]</scope>
    <source>
        <strain evidence="3">2SM5</strain>
    </source>
</reference>
<feature type="chain" id="PRO_5009265164" description="DUF2790 domain-containing protein" evidence="1">
    <location>
        <begin position="22"/>
        <end position="111"/>
    </location>
</feature>
<evidence type="ECO:0008006" key="4">
    <source>
        <dbReference type="Google" id="ProtNLM"/>
    </source>
</evidence>